<dbReference type="Pfam" id="PF00406">
    <property type="entry name" value="ADK"/>
    <property type="match status" value="1"/>
</dbReference>
<dbReference type="EMBL" id="REGN01005094">
    <property type="protein sequence ID" value="RNA14891.1"/>
    <property type="molecule type" value="Genomic_DNA"/>
</dbReference>
<evidence type="ECO:0000256" key="2">
    <source>
        <dbReference type="ARBA" id="ARBA00022741"/>
    </source>
</evidence>
<dbReference type="GO" id="GO:0019205">
    <property type="term" value="F:nucleobase-containing compound kinase activity"/>
    <property type="evidence" value="ECO:0007669"/>
    <property type="project" value="InterPro"/>
</dbReference>
<dbReference type="InterPro" id="IPR000850">
    <property type="entry name" value="Adenylat/UMP-CMP_kin"/>
</dbReference>
<evidence type="ECO:0000313" key="7">
    <source>
        <dbReference type="Proteomes" id="UP000276133"/>
    </source>
</evidence>
<dbReference type="AlphaFoldDB" id="A0A3M7QUX1"/>
<keyword evidence="3 6" id="KW-0418">Kinase</keyword>
<dbReference type="PANTHER" id="PTHR23359">
    <property type="entry name" value="NUCLEOTIDE KINASE"/>
    <property type="match status" value="1"/>
</dbReference>
<dbReference type="CDD" id="cd01428">
    <property type="entry name" value="ADK"/>
    <property type="match status" value="1"/>
</dbReference>
<protein>
    <submittedName>
        <fullName evidence="6">Adenylate kinase 9-like</fullName>
    </submittedName>
</protein>
<dbReference type="STRING" id="10195.A0A3M7QUX1"/>
<accession>A0A3M7QUX1</accession>
<keyword evidence="2" id="KW-0547">Nucleotide-binding</keyword>
<comment type="caution">
    <text evidence="6">The sequence shown here is derived from an EMBL/GenBank/DDBJ whole genome shotgun (WGS) entry which is preliminary data.</text>
</comment>
<dbReference type="PRINTS" id="PR00094">
    <property type="entry name" value="ADENYLTKNASE"/>
</dbReference>
<evidence type="ECO:0000259" key="5">
    <source>
        <dbReference type="Pfam" id="PF17213"/>
    </source>
</evidence>
<keyword evidence="1" id="KW-0808">Transferase</keyword>
<dbReference type="OrthoDB" id="439792at2759"/>
<dbReference type="InterPro" id="IPR033768">
    <property type="entry name" value="Hydin_ADK"/>
</dbReference>
<dbReference type="Proteomes" id="UP000276133">
    <property type="component" value="Unassembled WGS sequence"/>
</dbReference>
<gene>
    <name evidence="6" type="ORF">BpHYR1_017782</name>
</gene>
<evidence type="ECO:0000256" key="1">
    <source>
        <dbReference type="ARBA" id="ARBA00022679"/>
    </source>
</evidence>
<feature type="domain" description="Hydin adenylate kinase-like" evidence="5">
    <location>
        <begin position="437"/>
        <end position="567"/>
    </location>
</feature>
<dbReference type="Gene3D" id="3.40.50.300">
    <property type="entry name" value="P-loop containing nucleotide triphosphate hydrolases"/>
    <property type="match status" value="3"/>
</dbReference>
<feature type="compositionally biased region" description="Acidic residues" evidence="4">
    <location>
        <begin position="220"/>
        <end position="242"/>
    </location>
</feature>
<organism evidence="6 7">
    <name type="scientific">Brachionus plicatilis</name>
    <name type="common">Marine rotifer</name>
    <name type="synonym">Brachionus muelleri</name>
    <dbReference type="NCBI Taxonomy" id="10195"/>
    <lineage>
        <taxon>Eukaryota</taxon>
        <taxon>Metazoa</taxon>
        <taxon>Spiralia</taxon>
        <taxon>Gnathifera</taxon>
        <taxon>Rotifera</taxon>
        <taxon>Eurotatoria</taxon>
        <taxon>Monogononta</taxon>
        <taxon>Pseudotrocha</taxon>
        <taxon>Ploima</taxon>
        <taxon>Brachionidae</taxon>
        <taxon>Brachionus</taxon>
    </lineage>
</organism>
<evidence type="ECO:0000313" key="6">
    <source>
        <dbReference type="EMBL" id="RNA14891.1"/>
    </source>
</evidence>
<reference evidence="6 7" key="1">
    <citation type="journal article" date="2018" name="Sci. Rep.">
        <title>Genomic signatures of local adaptation to the degree of environmental predictability in rotifers.</title>
        <authorList>
            <person name="Franch-Gras L."/>
            <person name="Hahn C."/>
            <person name="Garcia-Roger E.M."/>
            <person name="Carmona M.J."/>
            <person name="Serra M."/>
            <person name="Gomez A."/>
        </authorList>
    </citation>
    <scope>NUCLEOTIDE SEQUENCE [LARGE SCALE GENOMIC DNA]</scope>
    <source>
        <strain evidence="6">HYR1</strain>
    </source>
</reference>
<keyword evidence="7" id="KW-1185">Reference proteome</keyword>
<proteinExistence type="predicted"/>
<name>A0A3M7QUX1_BRAPC</name>
<evidence type="ECO:0000256" key="4">
    <source>
        <dbReference type="SAM" id="MobiDB-lite"/>
    </source>
</evidence>
<sequence>MADEANPETKPSQEIHVQTGASVHDLNLKNQFPRKFTLQDFLNLDPFDEDEAEQRFLTSKPTCFLVVGKPGSGKSTIAKKLAAEWKAELVNPTDLILTSIKNNTDLGKKAQDILLKGEAIPESIVAHMIDEKINSPEVAHHGYVLDGFPSQSENNFDIGQQMEMMKNWKLQPDFIINLRIPDKDLTRRRVHQKVDPISGNLYIKEMYAPNKPKAVKKEETETEEGDEEEAEEMEEERPEEPQDEFFAVIANDVVERLVIRPEDTLSYVQSSLGTFKEALLRVLEDQMANMDQSYLIELDSNLSPTILIKQLLLRLESYPIRKAAKVLRMSEPVEVNEEEAANTDHFVDTIEIEENLSSLQSRKKLSGKFKWRRSKCAFYCPVSLKDGKIVSGKPDYAASFLDKIYLMADENRLRDFLKNPRPYLRLPQPRAPCKLSILGTPFSGKTSLSALLAKKYNASVIDMKSLMEPRIKKANDELRDRVTVEATQSAIDQIKQKFREKLEQEKVKREQEQAERAAMLAETQEAQQDQESQEVRQPAEEKTELSEQEAEDKQNQNEDNFDIQKEESIVNEPIDYSKLDPNVTYSEENDITVNPDHPDIQFAIEKALEDLAKQQFNLPPSEYIKVLQDELDRIRKNRAKIDPTAANDGGWILDNFPNDSEQLNAMAESNIIPDTFLILQDSSDDSSILSKRWYQLNKDEIDQRITKRLADEAISLLVFVLSMIF</sequence>
<dbReference type="GO" id="GO:0005524">
    <property type="term" value="F:ATP binding"/>
    <property type="evidence" value="ECO:0007669"/>
    <property type="project" value="InterPro"/>
</dbReference>
<evidence type="ECO:0000256" key="3">
    <source>
        <dbReference type="ARBA" id="ARBA00022777"/>
    </source>
</evidence>
<dbReference type="GO" id="GO:0006139">
    <property type="term" value="P:nucleobase-containing compound metabolic process"/>
    <property type="evidence" value="ECO:0007669"/>
    <property type="project" value="InterPro"/>
</dbReference>
<feature type="region of interest" description="Disordered" evidence="4">
    <location>
        <begin position="212"/>
        <end position="242"/>
    </location>
</feature>
<dbReference type="SUPFAM" id="SSF52540">
    <property type="entry name" value="P-loop containing nucleoside triphosphate hydrolases"/>
    <property type="match status" value="3"/>
</dbReference>
<feature type="region of interest" description="Disordered" evidence="4">
    <location>
        <begin position="509"/>
        <end position="581"/>
    </location>
</feature>
<dbReference type="InterPro" id="IPR027417">
    <property type="entry name" value="P-loop_NTPase"/>
</dbReference>
<dbReference type="Pfam" id="PF17213">
    <property type="entry name" value="Hydin_ADK"/>
    <property type="match status" value="1"/>
</dbReference>
<feature type="compositionally biased region" description="Basic and acidic residues" evidence="4">
    <location>
        <begin position="533"/>
        <end position="568"/>
    </location>
</feature>